<dbReference type="RefSeq" id="WP_113862273.1">
    <property type="nucleotide sequence ID" value="NZ_QNRO01000006.1"/>
</dbReference>
<proteinExistence type="predicted"/>
<gene>
    <name evidence="2" type="ORF">DET50_106123</name>
</gene>
<reference evidence="2 3" key="1">
    <citation type="submission" date="2018-06" db="EMBL/GenBank/DDBJ databases">
        <title>Freshwater and sediment microbial communities from various areas in North America, analyzing microbe dynamics in response to fracking.</title>
        <authorList>
            <person name="Lamendella R."/>
        </authorList>
    </citation>
    <scope>NUCLEOTIDE SEQUENCE [LARGE SCALE GENOMIC DNA]</scope>
    <source>
        <strain evidence="2 3">114J</strain>
    </source>
</reference>
<dbReference type="OrthoDB" id="7057493at2"/>
<feature type="chain" id="PRO_5016736833" evidence="1">
    <location>
        <begin position="21"/>
        <end position="194"/>
    </location>
</feature>
<evidence type="ECO:0000313" key="2">
    <source>
        <dbReference type="EMBL" id="RBP31102.1"/>
    </source>
</evidence>
<dbReference type="EMBL" id="QNRO01000006">
    <property type="protein sequence ID" value="RBP31102.1"/>
    <property type="molecule type" value="Genomic_DNA"/>
</dbReference>
<name>A0A366GT17_9GAMM</name>
<protein>
    <submittedName>
        <fullName evidence="2">Uncharacterized protein</fullName>
    </submittedName>
</protein>
<organism evidence="2 3">
    <name type="scientific">Marinobacter pelagius</name>
    <dbReference type="NCBI Taxonomy" id="379482"/>
    <lineage>
        <taxon>Bacteria</taxon>
        <taxon>Pseudomonadati</taxon>
        <taxon>Pseudomonadota</taxon>
        <taxon>Gammaproteobacteria</taxon>
        <taxon>Pseudomonadales</taxon>
        <taxon>Marinobacteraceae</taxon>
        <taxon>Marinobacter</taxon>
    </lineage>
</organism>
<accession>A0A366GT17</accession>
<evidence type="ECO:0000313" key="3">
    <source>
        <dbReference type="Proteomes" id="UP000252995"/>
    </source>
</evidence>
<feature type="signal peptide" evidence="1">
    <location>
        <begin position="1"/>
        <end position="20"/>
    </location>
</feature>
<keyword evidence="1" id="KW-0732">Signal</keyword>
<dbReference type="Proteomes" id="UP000252995">
    <property type="component" value="Unassembled WGS sequence"/>
</dbReference>
<sequence length="194" mass="21636">MKNYFYFLVLMLSVPNLASADESSSLLFDGGMGSLIALRDNFFIEYSDQVSDGCLPQPSKMKDKMELALRQNGFSISSEKSFFPNVVKITALGFGTNNYSCAVHVEASLVFFANVAVPYAQEMEDGKTTFAPVTYKFGSTMLTGSKNGMQGRVEETVKEYGDNLYLQISRSKDELAENFPEILEYHTKQNSQNN</sequence>
<dbReference type="AlphaFoldDB" id="A0A366GT17"/>
<comment type="caution">
    <text evidence="2">The sequence shown here is derived from an EMBL/GenBank/DDBJ whole genome shotgun (WGS) entry which is preliminary data.</text>
</comment>
<evidence type="ECO:0000256" key="1">
    <source>
        <dbReference type="SAM" id="SignalP"/>
    </source>
</evidence>